<keyword evidence="4 6" id="KW-1133">Transmembrane helix</keyword>
<dbReference type="GO" id="GO:0015658">
    <property type="term" value="F:branched-chain amino acid transmembrane transporter activity"/>
    <property type="evidence" value="ECO:0007669"/>
    <property type="project" value="InterPro"/>
</dbReference>
<feature type="transmembrane region" description="Helical" evidence="6">
    <location>
        <begin position="65"/>
        <end position="87"/>
    </location>
</feature>
<accession>A0A6M3ZLL9</accession>
<dbReference type="RefSeq" id="WP_017451371.1">
    <property type="nucleotide sequence ID" value="NZ_CP008956.1"/>
</dbReference>
<feature type="transmembrane region" description="Helical" evidence="6">
    <location>
        <begin position="217"/>
        <end position="235"/>
    </location>
</feature>
<evidence type="ECO:0000256" key="1">
    <source>
        <dbReference type="ARBA" id="ARBA00004651"/>
    </source>
</evidence>
<feature type="transmembrane region" description="Helical" evidence="6">
    <location>
        <begin position="120"/>
        <end position="140"/>
    </location>
</feature>
<feature type="transmembrane region" description="Helical" evidence="6">
    <location>
        <begin position="167"/>
        <end position="186"/>
    </location>
</feature>
<dbReference type="EMBL" id="CP008956">
    <property type="protein sequence ID" value="QJP99445.1"/>
    <property type="molecule type" value="Genomic_DNA"/>
</dbReference>
<dbReference type="AlphaFoldDB" id="A0A6M3ZLL9"/>
<evidence type="ECO:0000256" key="6">
    <source>
        <dbReference type="SAM" id="Phobius"/>
    </source>
</evidence>
<proteinExistence type="predicted"/>
<organism evidence="7 8">
    <name type="scientific">Herbaspirillum rubrisubalbicans Os34</name>
    <dbReference type="NCBI Taxonomy" id="1235827"/>
    <lineage>
        <taxon>Bacteria</taxon>
        <taxon>Pseudomonadati</taxon>
        <taxon>Pseudomonadota</taxon>
        <taxon>Betaproteobacteria</taxon>
        <taxon>Burkholderiales</taxon>
        <taxon>Oxalobacteraceae</taxon>
        <taxon>Herbaspirillum</taxon>
    </lineage>
</organism>
<evidence type="ECO:0000313" key="7">
    <source>
        <dbReference type="EMBL" id="QJP99445.1"/>
    </source>
</evidence>
<reference evidence="7 8" key="1">
    <citation type="journal article" date="2012" name="J. Bacteriol.">
        <title>Genome sequence of the pathogenic Herbaspirillum seropedicae strain Os34, isolated from rice roots.</title>
        <authorList>
            <person name="Ye W."/>
            <person name="Ye S."/>
            <person name="Liu J."/>
            <person name="Chang S."/>
            <person name="Chen M."/>
            <person name="Zhu B."/>
            <person name="Guo L."/>
            <person name="An Q."/>
        </authorList>
    </citation>
    <scope>NUCLEOTIDE SEQUENCE [LARGE SCALE GENOMIC DNA]</scope>
    <source>
        <strain evidence="7 8">Os34</strain>
    </source>
</reference>
<sequence length="344" mass="36596">MRASTSLSPRGLAFWVPLLLLLMLAVLPTVAEWMDQGFFITLVARMLVYALAAVALNLALGYGGLVSFGHALFFGVGSYCVAIPAFYGIDAAWLHLLACIVVCALLGAVTGMISLRTSGIAFIMITLAFAQMGYFVFVSLKNYGGDDGMTITALSRLGPLDLGDLKTLYYCAFVLLCLALLAMWRIRTAPFGMVLRGARQNLRRVHALGFAAQRYQLAAYVISAVLCGVAGVLFANLNAFASPSSLAWSVSGDLIVMVVLGGMGSVAGPLLGALAFLGMEEFLKSWTDHWAVVFGPMIVLIALTGRAGIAGVLARLDQLRSRAVPAEAQHRPAVPARGLQEESQ</sequence>
<feature type="transmembrane region" description="Helical" evidence="6">
    <location>
        <begin position="290"/>
        <end position="314"/>
    </location>
</feature>
<dbReference type="InterPro" id="IPR043428">
    <property type="entry name" value="LivM-like"/>
</dbReference>
<feature type="transmembrane region" description="Helical" evidence="6">
    <location>
        <begin position="93"/>
        <end position="113"/>
    </location>
</feature>
<keyword evidence="3 6" id="KW-0812">Transmembrane</keyword>
<comment type="subcellular location">
    <subcellularLocation>
        <location evidence="1">Cell membrane</location>
        <topology evidence="1">Multi-pass membrane protein</topology>
    </subcellularLocation>
</comment>
<dbReference type="Pfam" id="PF02653">
    <property type="entry name" value="BPD_transp_2"/>
    <property type="match status" value="1"/>
</dbReference>
<evidence type="ECO:0000256" key="2">
    <source>
        <dbReference type="ARBA" id="ARBA00022475"/>
    </source>
</evidence>
<evidence type="ECO:0000256" key="3">
    <source>
        <dbReference type="ARBA" id="ARBA00022692"/>
    </source>
</evidence>
<evidence type="ECO:0000256" key="4">
    <source>
        <dbReference type="ARBA" id="ARBA00022989"/>
    </source>
</evidence>
<feature type="transmembrane region" description="Helical" evidence="6">
    <location>
        <begin position="12"/>
        <end position="31"/>
    </location>
</feature>
<feature type="transmembrane region" description="Helical" evidence="6">
    <location>
        <begin position="37"/>
        <end position="58"/>
    </location>
</feature>
<gene>
    <name evidence="7" type="ORF">C798_04165</name>
</gene>
<evidence type="ECO:0000256" key="5">
    <source>
        <dbReference type="ARBA" id="ARBA00023136"/>
    </source>
</evidence>
<dbReference type="GO" id="GO:0005886">
    <property type="term" value="C:plasma membrane"/>
    <property type="evidence" value="ECO:0007669"/>
    <property type="project" value="UniProtKB-SubCell"/>
</dbReference>
<evidence type="ECO:0000313" key="8">
    <source>
        <dbReference type="Proteomes" id="UP000501648"/>
    </source>
</evidence>
<keyword evidence="2" id="KW-1003">Cell membrane</keyword>
<dbReference type="PANTHER" id="PTHR30482">
    <property type="entry name" value="HIGH-AFFINITY BRANCHED-CHAIN AMINO ACID TRANSPORT SYSTEM PERMEASE"/>
    <property type="match status" value="1"/>
</dbReference>
<dbReference type="InterPro" id="IPR001851">
    <property type="entry name" value="ABC_transp_permease"/>
</dbReference>
<feature type="transmembrane region" description="Helical" evidence="6">
    <location>
        <begin position="255"/>
        <end position="278"/>
    </location>
</feature>
<protein>
    <submittedName>
        <fullName evidence="7">Branched-chain amino acid ABC transporter permease</fullName>
    </submittedName>
</protein>
<name>A0A6M3ZLL9_9BURK</name>
<dbReference type="Proteomes" id="UP000501648">
    <property type="component" value="Chromosome"/>
</dbReference>
<dbReference type="PANTHER" id="PTHR30482:SF17">
    <property type="entry name" value="ABC TRANSPORTER ATP-BINDING PROTEIN"/>
    <property type="match status" value="1"/>
</dbReference>
<dbReference type="CDD" id="cd06581">
    <property type="entry name" value="TM_PBP1_LivM_like"/>
    <property type="match status" value="1"/>
</dbReference>
<keyword evidence="5 6" id="KW-0472">Membrane</keyword>